<proteinExistence type="predicted"/>
<dbReference type="PANTHER" id="PTHR45436">
    <property type="entry name" value="SENSOR HISTIDINE KINASE YKOH"/>
    <property type="match status" value="1"/>
</dbReference>
<dbReference type="InterPro" id="IPR036890">
    <property type="entry name" value="HATPase_C_sf"/>
</dbReference>
<evidence type="ECO:0000256" key="7">
    <source>
        <dbReference type="ARBA" id="ARBA00022692"/>
    </source>
</evidence>
<keyword evidence="10 14" id="KW-0067">ATP-binding</keyword>
<evidence type="ECO:0000256" key="14">
    <source>
        <dbReference type="RuleBase" id="RU364088"/>
    </source>
</evidence>
<dbReference type="Gene3D" id="3.30.565.10">
    <property type="entry name" value="Histidine kinase-like ATPase, C-terminal domain"/>
    <property type="match status" value="1"/>
</dbReference>
<dbReference type="InterPro" id="IPR036097">
    <property type="entry name" value="HisK_dim/P_sf"/>
</dbReference>
<evidence type="ECO:0000256" key="3">
    <source>
        <dbReference type="ARBA" id="ARBA00022475"/>
    </source>
</evidence>
<evidence type="ECO:0000256" key="4">
    <source>
        <dbReference type="ARBA" id="ARBA00022519"/>
    </source>
</evidence>
<dbReference type="PROSITE" id="PS50885">
    <property type="entry name" value="HAMP"/>
    <property type="match status" value="1"/>
</dbReference>
<dbReference type="InterPro" id="IPR048590">
    <property type="entry name" value="CusS-like_sensor"/>
</dbReference>
<organism evidence="17 18">
    <name type="scientific">Chitinimonas arctica</name>
    <dbReference type="NCBI Taxonomy" id="2594795"/>
    <lineage>
        <taxon>Bacteria</taxon>
        <taxon>Pseudomonadati</taxon>
        <taxon>Pseudomonadota</taxon>
        <taxon>Betaproteobacteria</taxon>
        <taxon>Neisseriales</taxon>
        <taxon>Chitinibacteraceae</taxon>
        <taxon>Chitinimonas</taxon>
    </lineage>
</organism>
<feature type="transmembrane region" description="Helical" evidence="14">
    <location>
        <begin position="12"/>
        <end position="37"/>
    </location>
</feature>
<evidence type="ECO:0000313" key="18">
    <source>
        <dbReference type="Proteomes" id="UP000317550"/>
    </source>
</evidence>
<comment type="catalytic activity">
    <reaction evidence="1 14">
        <text>ATP + protein L-histidine = ADP + protein N-phospho-L-histidine.</text>
        <dbReference type="EC" id="2.7.13.3"/>
    </reaction>
</comment>
<dbReference type="SMART" id="SM00387">
    <property type="entry name" value="HATPase_c"/>
    <property type="match status" value="1"/>
</dbReference>
<reference evidence="18" key="1">
    <citation type="submission" date="2019-07" db="EMBL/GenBank/DDBJ databases">
        <title>Chitinimonas sp. nov., isolated from Ny-Alesund, arctica soil.</title>
        <authorList>
            <person name="Xu Q."/>
            <person name="Peng F."/>
        </authorList>
    </citation>
    <scope>NUCLEOTIDE SEQUENCE [LARGE SCALE GENOMIC DNA]</scope>
    <source>
        <strain evidence="18">R3-44</strain>
    </source>
</reference>
<evidence type="ECO:0000256" key="11">
    <source>
        <dbReference type="ARBA" id="ARBA00022989"/>
    </source>
</evidence>
<evidence type="ECO:0000256" key="12">
    <source>
        <dbReference type="ARBA" id="ARBA00023012"/>
    </source>
</evidence>
<accession>A0A516SG93</accession>
<evidence type="ECO:0000256" key="10">
    <source>
        <dbReference type="ARBA" id="ARBA00022840"/>
    </source>
</evidence>
<dbReference type="GO" id="GO:0005524">
    <property type="term" value="F:ATP binding"/>
    <property type="evidence" value="ECO:0007669"/>
    <property type="project" value="UniProtKB-KW"/>
</dbReference>
<dbReference type="KEGG" id="cari:FNU76_12130"/>
<keyword evidence="4 14" id="KW-0997">Cell inner membrane</keyword>
<dbReference type="SUPFAM" id="SSF55874">
    <property type="entry name" value="ATPase domain of HSP90 chaperone/DNA topoisomerase II/histidine kinase"/>
    <property type="match status" value="1"/>
</dbReference>
<dbReference type="Gene3D" id="6.10.340.10">
    <property type="match status" value="1"/>
</dbReference>
<evidence type="ECO:0000256" key="13">
    <source>
        <dbReference type="ARBA" id="ARBA00023136"/>
    </source>
</evidence>
<dbReference type="Pfam" id="PF00512">
    <property type="entry name" value="HisKA"/>
    <property type="match status" value="1"/>
</dbReference>
<dbReference type="RefSeq" id="WP_144278441.1">
    <property type="nucleotide sequence ID" value="NZ_CP041730.1"/>
</dbReference>
<sequence>MKWLRGSNSLAVRLIVMLTITSVFVIAGAGLMFYVALEAQLNAADHEEIQGKMNALEQLIQDMPDEIQPYDLIEKLQDITTGHPRLLIAVKGRSGWLVVPELKFQHALEKHGDIPDRKILSLYHENDAWLVRKSAITEGGPKPLDAVYLAINVSDSRLTIKRYRSTAVAISVLAALLCGGIGYLVIRRGLAPLEKLATEAEQLTADQLHTPLAIGKAPDEVRSLVASINLMLARLNQSFSNLEQFSADIAHELRTPINSLLQKTEVILSRPRSIQEYEELHHLNLEEFGKLKNMVGDMLFLARADHGMLVLERAQVDLLHEVRQVAEFFEYIASDKQQDIQIRGAGNLFADRLMVHRALTNLFSNAVKYGLPETTIQVDIRHEAKQLVITVSNACAALSEAELQGLFARFIRGNAPLNRDVDGTGIGLAIVRSIMRVHQGSVDAQHDRNRISINLRFPHHERPDVAG</sequence>
<dbReference type="EMBL" id="CP041730">
    <property type="protein sequence ID" value="QDQ27048.1"/>
    <property type="molecule type" value="Genomic_DNA"/>
</dbReference>
<dbReference type="CDD" id="cd00082">
    <property type="entry name" value="HisKA"/>
    <property type="match status" value="1"/>
</dbReference>
<dbReference type="Gene3D" id="1.10.287.130">
    <property type="match status" value="1"/>
</dbReference>
<dbReference type="PANTHER" id="PTHR45436:SF3">
    <property type="entry name" value="SENSOR HISTIDINE KINASE HPRS"/>
    <property type="match status" value="1"/>
</dbReference>
<keyword evidence="18" id="KW-1185">Reference proteome</keyword>
<feature type="transmembrane region" description="Helical" evidence="14">
    <location>
        <begin position="167"/>
        <end position="186"/>
    </location>
</feature>
<protein>
    <recommendedName>
        <fullName evidence="14">Sensor protein</fullName>
        <ecNumber evidence="14">2.7.13.3</ecNumber>
    </recommendedName>
</protein>
<dbReference type="InterPro" id="IPR003660">
    <property type="entry name" value="HAMP_dom"/>
</dbReference>
<keyword evidence="3 14" id="KW-1003">Cell membrane</keyword>
<evidence type="ECO:0000256" key="5">
    <source>
        <dbReference type="ARBA" id="ARBA00022553"/>
    </source>
</evidence>
<dbReference type="EC" id="2.7.13.3" evidence="14"/>
<dbReference type="AlphaFoldDB" id="A0A516SG93"/>
<keyword evidence="6 14" id="KW-0808">Transferase</keyword>
<name>A0A516SG93_9NEIS</name>
<feature type="domain" description="HAMP" evidence="16">
    <location>
        <begin position="187"/>
        <end position="240"/>
    </location>
</feature>
<dbReference type="GO" id="GO:0005886">
    <property type="term" value="C:plasma membrane"/>
    <property type="evidence" value="ECO:0007669"/>
    <property type="project" value="UniProtKB-SubCell"/>
</dbReference>
<dbReference type="CDD" id="cd06225">
    <property type="entry name" value="HAMP"/>
    <property type="match status" value="1"/>
</dbReference>
<dbReference type="Pfam" id="PF21085">
    <property type="entry name" value="CusS"/>
    <property type="match status" value="1"/>
</dbReference>
<comment type="function">
    <text evidence="14">Member of a two-component regulatory system.</text>
</comment>
<keyword evidence="5" id="KW-0597">Phosphoprotein</keyword>
<keyword evidence="12 14" id="KW-0902">Two-component regulatory system</keyword>
<keyword evidence="8 14" id="KW-0547">Nucleotide-binding</keyword>
<comment type="subcellular location">
    <subcellularLocation>
        <location evidence="2 14">Cell inner membrane</location>
    </subcellularLocation>
</comment>
<dbReference type="PROSITE" id="PS50109">
    <property type="entry name" value="HIS_KIN"/>
    <property type="match status" value="1"/>
</dbReference>
<dbReference type="Proteomes" id="UP000317550">
    <property type="component" value="Chromosome"/>
</dbReference>
<evidence type="ECO:0000259" key="15">
    <source>
        <dbReference type="PROSITE" id="PS50109"/>
    </source>
</evidence>
<gene>
    <name evidence="17" type="ORF">FNU76_12130</name>
</gene>
<dbReference type="SMART" id="SM00304">
    <property type="entry name" value="HAMP"/>
    <property type="match status" value="1"/>
</dbReference>
<evidence type="ECO:0000313" key="17">
    <source>
        <dbReference type="EMBL" id="QDQ27048.1"/>
    </source>
</evidence>
<evidence type="ECO:0000256" key="1">
    <source>
        <dbReference type="ARBA" id="ARBA00000085"/>
    </source>
</evidence>
<evidence type="ECO:0000256" key="8">
    <source>
        <dbReference type="ARBA" id="ARBA00022741"/>
    </source>
</evidence>
<keyword evidence="9 14" id="KW-0418">Kinase</keyword>
<evidence type="ECO:0000256" key="2">
    <source>
        <dbReference type="ARBA" id="ARBA00004533"/>
    </source>
</evidence>
<dbReference type="OrthoDB" id="9786919at2"/>
<dbReference type="InterPro" id="IPR005467">
    <property type="entry name" value="His_kinase_dom"/>
</dbReference>
<dbReference type="SMART" id="SM00388">
    <property type="entry name" value="HisKA"/>
    <property type="match status" value="1"/>
</dbReference>
<feature type="domain" description="Histidine kinase" evidence="15">
    <location>
        <begin position="248"/>
        <end position="461"/>
    </location>
</feature>
<dbReference type="InterPro" id="IPR006290">
    <property type="entry name" value="CztS_silS_copS"/>
</dbReference>
<dbReference type="NCBIfam" id="TIGR01386">
    <property type="entry name" value="cztS_silS_copS"/>
    <property type="match status" value="1"/>
</dbReference>
<evidence type="ECO:0000256" key="6">
    <source>
        <dbReference type="ARBA" id="ARBA00022679"/>
    </source>
</evidence>
<evidence type="ECO:0000256" key="9">
    <source>
        <dbReference type="ARBA" id="ARBA00022777"/>
    </source>
</evidence>
<dbReference type="Pfam" id="PF02518">
    <property type="entry name" value="HATPase_c"/>
    <property type="match status" value="1"/>
</dbReference>
<keyword evidence="11 14" id="KW-1133">Transmembrane helix</keyword>
<dbReference type="InterPro" id="IPR003594">
    <property type="entry name" value="HATPase_dom"/>
</dbReference>
<dbReference type="GO" id="GO:0000155">
    <property type="term" value="F:phosphorelay sensor kinase activity"/>
    <property type="evidence" value="ECO:0007669"/>
    <property type="project" value="InterPro"/>
</dbReference>
<dbReference type="SUPFAM" id="SSF47384">
    <property type="entry name" value="Homodimeric domain of signal transducing histidine kinase"/>
    <property type="match status" value="1"/>
</dbReference>
<evidence type="ECO:0000259" key="16">
    <source>
        <dbReference type="PROSITE" id="PS50885"/>
    </source>
</evidence>
<dbReference type="InterPro" id="IPR003661">
    <property type="entry name" value="HisK_dim/P_dom"/>
</dbReference>
<keyword evidence="13 14" id="KW-0472">Membrane</keyword>
<dbReference type="InterPro" id="IPR050428">
    <property type="entry name" value="TCS_sensor_his_kinase"/>
</dbReference>
<dbReference type="Pfam" id="PF00672">
    <property type="entry name" value="HAMP"/>
    <property type="match status" value="1"/>
</dbReference>
<keyword evidence="7 14" id="KW-0812">Transmembrane</keyword>